<dbReference type="CDD" id="cd12395">
    <property type="entry name" value="RRM2_RBM34"/>
    <property type="match status" value="1"/>
</dbReference>
<dbReference type="PANTHER" id="PTHR23236">
    <property type="entry name" value="EUKARYOTIC TRANSLATION INITIATION FACTOR 4B/4H"/>
    <property type="match status" value="1"/>
</dbReference>
<feature type="region of interest" description="Disordered" evidence="6">
    <location>
        <begin position="231"/>
        <end position="305"/>
    </location>
</feature>
<sequence length="305" mass="34390">MSGSLLEAMKQFTADHTEEREESSEAESSKKHRQVQRANRKLMEKPSPEDIEAENRRTVFVGNVPREVTTKEIQKMFSKAGAIDSVRLRGVYSSKEKMSKRTAVLSHNINENVKTAHFYVKYKEEESARKALELLKGTAIEECKLRIQLCTDDSRCSSKTSIFVGNLAFDTDEKAISDYFGQIGPVEYVRIVRDKDSGLGKGIAFVAFESHSSIIPALKLNGAPFNGRKIRVSRIDSNKKKNDANKKPKRKDAKGGEKKPKQQGPNTSRVLTTNRNDKQKKPALSKKVKRKIMKKKNAKKSSVMK</sequence>
<feature type="region of interest" description="Disordered" evidence="6">
    <location>
        <begin position="1"/>
        <end position="53"/>
    </location>
</feature>
<dbReference type="GO" id="GO:0000463">
    <property type="term" value="P:maturation of LSU-rRNA from tricistronic rRNA transcript (SSU-rRNA, 5.8S rRNA, LSU-rRNA)"/>
    <property type="evidence" value="ECO:0007669"/>
    <property type="project" value="TreeGrafter"/>
</dbReference>
<comment type="similarity">
    <text evidence="2">Belongs to the RRM RBM34 family.</text>
</comment>
<dbReference type="Pfam" id="PF00076">
    <property type="entry name" value="RRM_1"/>
    <property type="match status" value="2"/>
</dbReference>
<dbReference type="AlphaFoldDB" id="A0A4U8UZN5"/>
<evidence type="ECO:0000256" key="1">
    <source>
        <dbReference type="ARBA" id="ARBA00004604"/>
    </source>
</evidence>
<evidence type="ECO:0000256" key="3">
    <source>
        <dbReference type="ARBA" id="ARBA00022884"/>
    </source>
</evidence>
<feature type="compositionally biased region" description="Basic and acidic residues" evidence="6">
    <location>
        <begin position="233"/>
        <end position="246"/>
    </location>
</feature>
<dbReference type="PANTHER" id="PTHR23236:SF25">
    <property type="entry name" value="RNA-BINDING PROTEIN 34"/>
    <property type="match status" value="1"/>
</dbReference>
<comment type="caution">
    <text evidence="8">The sequence shown here is derived from an EMBL/GenBank/DDBJ whole genome shotgun (WGS) entry which is preliminary data.</text>
</comment>
<dbReference type="SMART" id="SM00360">
    <property type="entry name" value="RRM"/>
    <property type="match status" value="2"/>
</dbReference>
<dbReference type="InterPro" id="IPR012677">
    <property type="entry name" value="Nucleotide-bd_a/b_plait_sf"/>
</dbReference>
<evidence type="ECO:0000313" key="9">
    <source>
        <dbReference type="Proteomes" id="UP000298663"/>
    </source>
</evidence>
<feature type="domain" description="RRM" evidence="7">
    <location>
        <begin position="160"/>
        <end position="237"/>
    </location>
</feature>
<dbReference type="OrthoDB" id="442677at2759"/>
<dbReference type="GO" id="GO:0019843">
    <property type="term" value="F:rRNA binding"/>
    <property type="evidence" value="ECO:0007669"/>
    <property type="project" value="TreeGrafter"/>
</dbReference>
<dbReference type="Proteomes" id="UP000298663">
    <property type="component" value="Unassembled WGS sequence"/>
</dbReference>
<name>A0A4U8UZN5_STECR</name>
<evidence type="ECO:0000256" key="4">
    <source>
        <dbReference type="ARBA" id="ARBA00023242"/>
    </source>
</evidence>
<keyword evidence="3 5" id="KW-0694">RNA-binding</keyword>
<dbReference type="EMBL" id="AZBU02000001">
    <property type="protein sequence ID" value="TMS39046.1"/>
    <property type="molecule type" value="Genomic_DNA"/>
</dbReference>
<evidence type="ECO:0000256" key="6">
    <source>
        <dbReference type="SAM" id="MobiDB-lite"/>
    </source>
</evidence>
<dbReference type="CDD" id="cd12394">
    <property type="entry name" value="RRM1_RBM34"/>
    <property type="match status" value="1"/>
</dbReference>
<feature type="domain" description="RRM" evidence="7">
    <location>
        <begin position="57"/>
        <end position="152"/>
    </location>
</feature>
<dbReference type="PROSITE" id="PS50102">
    <property type="entry name" value="RRM"/>
    <property type="match status" value="2"/>
</dbReference>
<reference evidence="8 9" key="2">
    <citation type="journal article" date="2019" name="G3 (Bethesda)">
        <title>Hybrid Assembly of the Genome of the Entomopathogenic Nematode Steinernema carpocapsae Identifies the X-Chromosome.</title>
        <authorList>
            <person name="Serra L."/>
            <person name="Macchietto M."/>
            <person name="Macias-Munoz A."/>
            <person name="McGill C.J."/>
            <person name="Rodriguez I.M."/>
            <person name="Rodriguez B."/>
            <person name="Murad R."/>
            <person name="Mortazavi A."/>
        </authorList>
    </citation>
    <scope>NUCLEOTIDE SEQUENCE [LARGE SCALE GENOMIC DNA]</scope>
    <source>
        <strain evidence="8 9">ALL</strain>
    </source>
</reference>
<dbReference type="GO" id="GO:0005730">
    <property type="term" value="C:nucleolus"/>
    <property type="evidence" value="ECO:0007669"/>
    <property type="project" value="UniProtKB-SubCell"/>
</dbReference>
<dbReference type="Gene3D" id="3.30.70.330">
    <property type="match status" value="2"/>
</dbReference>
<comment type="subcellular location">
    <subcellularLocation>
        <location evidence="1">Nucleus</location>
        <location evidence="1">Nucleolus</location>
    </subcellularLocation>
</comment>
<dbReference type="InterPro" id="IPR000504">
    <property type="entry name" value="RRM_dom"/>
</dbReference>
<evidence type="ECO:0000256" key="2">
    <source>
        <dbReference type="ARBA" id="ARBA00007077"/>
    </source>
</evidence>
<protein>
    <recommendedName>
        <fullName evidence="7">RRM domain-containing protein</fullName>
    </recommendedName>
</protein>
<evidence type="ECO:0000259" key="7">
    <source>
        <dbReference type="PROSITE" id="PS50102"/>
    </source>
</evidence>
<dbReference type="SUPFAM" id="SSF54928">
    <property type="entry name" value="RNA-binding domain, RBD"/>
    <property type="match status" value="2"/>
</dbReference>
<accession>A0A4U8UZN5</accession>
<feature type="compositionally biased region" description="Basic residues" evidence="6">
    <location>
        <begin position="281"/>
        <end position="299"/>
    </location>
</feature>
<dbReference type="InterPro" id="IPR034221">
    <property type="entry name" value="RBM34_RRM2"/>
</dbReference>
<evidence type="ECO:0000256" key="5">
    <source>
        <dbReference type="PROSITE-ProRule" id="PRU00176"/>
    </source>
</evidence>
<reference evidence="8 9" key="1">
    <citation type="journal article" date="2015" name="Genome Biol.">
        <title>Comparative genomics of Steinernema reveals deeply conserved gene regulatory networks.</title>
        <authorList>
            <person name="Dillman A.R."/>
            <person name="Macchietto M."/>
            <person name="Porter C.F."/>
            <person name="Rogers A."/>
            <person name="Williams B."/>
            <person name="Antoshechkin I."/>
            <person name="Lee M.M."/>
            <person name="Goodwin Z."/>
            <person name="Lu X."/>
            <person name="Lewis E.E."/>
            <person name="Goodrich-Blair H."/>
            <person name="Stock S.P."/>
            <person name="Adams B.J."/>
            <person name="Sternberg P.W."/>
            <person name="Mortazavi A."/>
        </authorList>
    </citation>
    <scope>NUCLEOTIDE SEQUENCE [LARGE SCALE GENOMIC DNA]</scope>
    <source>
        <strain evidence="8 9">ALL</strain>
    </source>
</reference>
<keyword evidence="9" id="KW-1185">Reference proteome</keyword>
<gene>
    <name evidence="8" type="ORF">L596_005637</name>
</gene>
<feature type="compositionally biased region" description="Basic and acidic residues" evidence="6">
    <location>
        <begin position="41"/>
        <end position="53"/>
    </location>
</feature>
<feature type="compositionally biased region" description="Basic residues" evidence="6">
    <location>
        <begin position="30"/>
        <end position="40"/>
    </location>
</feature>
<keyword evidence="4" id="KW-0539">Nucleus</keyword>
<organism evidence="8 9">
    <name type="scientific">Steinernema carpocapsae</name>
    <name type="common">Entomopathogenic nematode</name>
    <dbReference type="NCBI Taxonomy" id="34508"/>
    <lineage>
        <taxon>Eukaryota</taxon>
        <taxon>Metazoa</taxon>
        <taxon>Ecdysozoa</taxon>
        <taxon>Nematoda</taxon>
        <taxon>Chromadorea</taxon>
        <taxon>Rhabditida</taxon>
        <taxon>Tylenchina</taxon>
        <taxon>Panagrolaimomorpha</taxon>
        <taxon>Strongyloidoidea</taxon>
        <taxon>Steinernematidae</taxon>
        <taxon>Steinernema</taxon>
    </lineage>
</organism>
<proteinExistence type="inferred from homology"/>
<dbReference type="InterPro" id="IPR035979">
    <property type="entry name" value="RBD_domain_sf"/>
</dbReference>
<evidence type="ECO:0000313" key="8">
    <source>
        <dbReference type="EMBL" id="TMS39046.1"/>
    </source>
</evidence>
<dbReference type="STRING" id="34508.A0A4U8UZN5"/>